<evidence type="ECO:0000313" key="1">
    <source>
        <dbReference type="EMBL" id="TKT90347.1"/>
    </source>
</evidence>
<gene>
    <name evidence="1" type="ORF">FDK13_21685</name>
</gene>
<sequence length="189" mass="21910">MKKIAVAAIGIACLLMVVKVRAQDKKVDQALRSELKAYILTHVQPVMKLKREILENELTELEKRQISGLRMQLAEIRKARKASNRTFMERMDGKELDETQTTMNLSERKQVRKIMMEAFSIADKHEKTIDQIGLDTRADRERWRKELKEIVIKYNGNAAGVFLARLERIGAGQSVRPALFLLWDPEKKY</sequence>
<name>A0A4U6D2G6_9BACT</name>
<keyword evidence="2" id="KW-1185">Reference proteome</keyword>
<dbReference type="AlphaFoldDB" id="A0A4U6D2G6"/>
<dbReference type="Proteomes" id="UP000304900">
    <property type="component" value="Unassembled WGS sequence"/>
</dbReference>
<evidence type="ECO:0000313" key="2">
    <source>
        <dbReference type="Proteomes" id="UP000304900"/>
    </source>
</evidence>
<reference evidence="1 2" key="1">
    <citation type="submission" date="2019-05" db="EMBL/GenBank/DDBJ databases">
        <title>Dyadobacter AR-3-8 sp. nov., isolated from arctic soil.</title>
        <authorList>
            <person name="Chaudhary D.K."/>
        </authorList>
    </citation>
    <scope>NUCLEOTIDE SEQUENCE [LARGE SCALE GENOMIC DNA]</scope>
    <source>
        <strain evidence="1 2">AR-3-8</strain>
    </source>
</reference>
<accession>A0A4U6D2G6</accession>
<proteinExistence type="predicted"/>
<dbReference type="EMBL" id="SZVO01000010">
    <property type="protein sequence ID" value="TKT90347.1"/>
    <property type="molecule type" value="Genomic_DNA"/>
</dbReference>
<organism evidence="1 2">
    <name type="scientific">Dyadobacter frigoris</name>
    <dbReference type="NCBI Taxonomy" id="2576211"/>
    <lineage>
        <taxon>Bacteria</taxon>
        <taxon>Pseudomonadati</taxon>
        <taxon>Bacteroidota</taxon>
        <taxon>Cytophagia</taxon>
        <taxon>Cytophagales</taxon>
        <taxon>Spirosomataceae</taxon>
        <taxon>Dyadobacter</taxon>
    </lineage>
</organism>
<dbReference type="RefSeq" id="WP_137342110.1">
    <property type="nucleotide sequence ID" value="NZ_BSQH01000004.1"/>
</dbReference>
<dbReference type="OrthoDB" id="881643at2"/>
<protein>
    <submittedName>
        <fullName evidence="1">Uncharacterized protein</fullName>
    </submittedName>
</protein>
<comment type="caution">
    <text evidence="1">The sequence shown here is derived from an EMBL/GenBank/DDBJ whole genome shotgun (WGS) entry which is preliminary data.</text>
</comment>